<sequence length="320" mass="34476">MAAGADMDSVLAPAVKQEDTQPSGDESPPTPAQTPTAKCASKASPPAAPKTKARAGAPNANEGDDAVDAEDGVPDERMVSRAQRAVFHRNLDMLDESVQKKYSELKESTSRGKEKAIYALINEVVPRHVTFAGAIKNKEHTLTKIARHTTSKSIGSLNVGMDELVMIGTRFAGSKALFKEALDAKQVVFNEKTGKYRVMDTVDEKKDMHEEATHGQTTALVDEKCMMAFFERMESARSSDKWMLDDGSGAGSSRDKPAAVCADGPATPEDMQLLQESFDAVSRTTLAIKHMGKDLVQARATQSSVDIGRRGMELCKASAL</sequence>
<organism evidence="2 3">
    <name type="scientific">Prorocentrum cordatum</name>
    <dbReference type="NCBI Taxonomy" id="2364126"/>
    <lineage>
        <taxon>Eukaryota</taxon>
        <taxon>Sar</taxon>
        <taxon>Alveolata</taxon>
        <taxon>Dinophyceae</taxon>
        <taxon>Prorocentrales</taxon>
        <taxon>Prorocentraceae</taxon>
        <taxon>Prorocentrum</taxon>
    </lineage>
</organism>
<evidence type="ECO:0000313" key="2">
    <source>
        <dbReference type="EMBL" id="CAK0874367.1"/>
    </source>
</evidence>
<name>A0ABN9VQ26_9DINO</name>
<evidence type="ECO:0000256" key="1">
    <source>
        <dbReference type="SAM" id="MobiDB-lite"/>
    </source>
</evidence>
<evidence type="ECO:0000313" key="3">
    <source>
        <dbReference type="Proteomes" id="UP001189429"/>
    </source>
</evidence>
<feature type="region of interest" description="Disordered" evidence="1">
    <location>
        <begin position="1"/>
        <end position="75"/>
    </location>
</feature>
<protein>
    <recommendedName>
        <fullName evidence="4">Non-structural maintenance of chromosomes element 4</fullName>
    </recommendedName>
</protein>
<comment type="caution">
    <text evidence="2">The sequence shown here is derived from an EMBL/GenBank/DDBJ whole genome shotgun (WGS) entry which is preliminary data.</text>
</comment>
<gene>
    <name evidence="2" type="ORF">PCOR1329_LOCUS59308</name>
</gene>
<feature type="compositionally biased region" description="Acidic residues" evidence="1">
    <location>
        <begin position="62"/>
        <end position="73"/>
    </location>
</feature>
<dbReference type="EMBL" id="CAUYUJ010017393">
    <property type="protein sequence ID" value="CAK0874367.1"/>
    <property type="molecule type" value="Genomic_DNA"/>
</dbReference>
<reference evidence="2" key="1">
    <citation type="submission" date="2023-10" db="EMBL/GenBank/DDBJ databases">
        <authorList>
            <person name="Chen Y."/>
            <person name="Shah S."/>
            <person name="Dougan E. K."/>
            <person name="Thang M."/>
            <person name="Chan C."/>
        </authorList>
    </citation>
    <scope>NUCLEOTIDE SEQUENCE [LARGE SCALE GENOMIC DNA]</scope>
</reference>
<keyword evidence="3" id="KW-1185">Reference proteome</keyword>
<feature type="region of interest" description="Disordered" evidence="1">
    <location>
        <begin position="241"/>
        <end position="262"/>
    </location>
</feature>
<accession>A0ABN9VQ26</accession>
<evidence type="ECO:0008006" key="4">
    <source>
        <dbReference type="Google" id="ProtNLM"/>
    </source>
</evidence>
<dbReference type="Proteomes" id="UP001189429">
    <property type="component" value="Unassembled WGS sequence"/>
</dbReference>
<feature type="compositionally biased region" description="Low complexity" evidence="1">
    <location>
        <begin position="35"/>
        <end position="45"/>
    </location>
</feature>
<proteinExistence type="predicted"/>